<dbReference type="InterPro" id="IPR042099">
    <property type="entry name" value="ANL_N_sf"/>
</dbReference>
<evidence type="ECO:0000256" key="5">
    <source>
        <dbReference type="ARBA" id="ARBA00022832"/>
    </source>
</evidence>
<evidence type="ECO:0000256" key="8">
    <source>
        <dbReference type="ARBA" id="ARBA00084062"/>
    </source>
</evidence>
<sequence>MEDYLDAEGNIVIPDGATLISGLQRNITGLGDAVCYRYLDYGQTADGERIDLTWNQLGARLRAVGARLQQVSAPRDRVAIVAPQGIDYVVGFFAAIAAGNIAVPLFAPELPGQAERLEAVVADAKPAVLLTTVDAAEPVQSFVRSLPRQRRPRVIAVDAVPDTVGSTFTPAQPDTDDIAYLQYTSGSTRAPAGVEITHRCVCTNVVQMIVSVGVDWDARTVSWLPLFHDMGLLMLMFPALCGGQITLMSPTAFVRRPYRWIRELAEQARYGRTFAAAPNFAFDMAAERGLPSPGETLDLTNVVGLINGSEPVSIASIQRFHEAFAPYGLPATTIKPAYGMAEATLFVSTIDPEAQPRVVYLDRDELGAGRAVQVAPDADNAVAQVSCGRVAPGLWAVIVDPEAEAELPDGQVGEIWLHGNNIGRGYWGRDEESRLTFDNKLQSRLEVDSRAEGSPTGATWLRTGDLGMYLDDELYIVGRIKDMVIIDGRNHYPQDIEATVAEASNAVRSGHVAAFSVPGETAGERLVIIAERAPGAGKADPAEIAEAIRAAVSRRHGLAVADIRLVAAGRIPRTTSGKLARRACRARYLAGEL</sequence>
<keyword evidence="7" id="KW-0443">Lipid metabolism</keyword>
<dbReference type="GO" id="GO:0070566">
    <property type="term" value="F:adenylyltransferase activity"/>
    <property type="evidence" value="ECO:0007669"/>
    <property type="project" value="UniProtKB-ARBA"/>
</dbReference>
<organism evidence="11 12">
    <name type="scientific">Mycobacterium shimoidei</name>
    <dbReference type="NCBI Taxonomy" id="29313"/>
    <lineage>
        <taxon>Bacteria</taxon>
        <taxon>Bacillati</taxon>
        <taxon>Actinomycetota</taxon>
        <taxon>Actinomycetes</taxon>
        <taxon>Mycobacteriales</taxon>
        <taxon>Mycobacteriaceae</taxon>
        <taxon>Mycobacterium</taxon>
    </lineage>
</organism>
<dbReference type="Pfam" id="PF23024">
    <property type="entry name" value="AMP-dom_DIP2-like"/>
    <property type="match status" value="1"/>
</dbReference>
<dbReference type="Gene3D" id="3.40.50.12780">
    <property type="entry name" value="N-terminal domain of ligase-like"/>
    <property type="match status" value="1"/>
</dbReference>
<comment type="pathway">
    <text evidence="1">Lipid metabolism.</text>
</comment>
<dbReference type="InterPro" id="IPR040097">
    <property type="entry name" value="FAAL/FAAC"/>
</dbReference>
<keyword evidence="5" id="KW-0276">Fatty acid metabolism</keyword>
<evidence type="ECO:0000256" key="7">
    <source>
        <dbReference type="ARBA" id="ARBA00023098"/>
    </source>
</evidence>
<dbReference type="CDD" id="cd05931">
    <property type="entry name" value="FAAL"/>
    <property type="match status" value="1"/>
</dbReference>
<dbReference type="PANTHER" id="PTHR22754">
    <property type="entry name" value="DISCO-INTERACTING PROTEIN 2 DIP2 -RELATED"/>
    <property type="match status" value="1"/>
</dbReference>
<accession>A0A375YTP9</accession>
<dbReference type="InterPro" id="IPR045851">
    <property type="entry name" value="AMP-bd_C_sf"/>
</dbReference>
<dbReference type="FunFam" id="3.30.300.30:FF:000029">
    <property type="entry name" value="Fatty-acid-CoA ligase FadD31"/>
    <property type="match status" value="1"/>
</dbReference>
<evidence type="ECO:0000256" key="2">
    <source>
        <dbReference type="ARBA" id="ARBA00006432"/>
    </source>
</evidence>
<proteinExistence type="inferred from homology"/>
<evidence type="ECO:0000313" key="12">
    <source>
        <dbReference type="Proteomes" id="UP000252015"/>
    </source>
</evidence>
<dbReference type="PANTHER" id="PTHR22754:SF32">
    <property type="entry name" value="DISCO-INTERACTING PROTEIN 2"/>
    <property type="match status" value="1"/>
</dbReference>
<keyword evidence="12" id="KW-1185">Reference proteome</keyword>
<dbReference type="FunFam" id="3.40.50.12780:FF:000013">
    <property type="entry name" value="Long-chain-fatty-acid--AMP ligase FadD32"/>
    <property type="match status" value="1"/>
</dbReference>
<keyword evidence="4" id="KW-0547">Nucleotide-binding</keyword>
<dbReference type="GO" id="GO:0071766">
    <property type="term" value="P:Actinobacterium-type cell wall biogenesis"/>
    <property type="evidence" value="ECO:0007669"/>
    <property type="project" value="UniProtKB-ARBA"/>
</dbReference>
<evidence type="ECO:0000256" key="3">
    <source>
        <dbReference type="ARBA" id="ARBA00022598"/>
    </source>
</evidence>
<dbReference type="GO" id="GO:0016874">
    <property type="term" value="F:ligase activity"/>
    <property type="evidence" value="ECO:0007669"/>
    <property type="project" value="UniProtKB-KW"/>
</dbReference>
<feature type="domain" description="AMP-binding enzyme C-terminal" evidence="10">
    <location>
        <begin position="482"/>
        <end position="593"/>
    </location>
</feature>
<evidence type="ECO:0000256" key="6">
    <source>
        <dbReference type="ARBA" id="ARBA00022840"/>
    </source>
</evidence>
<dbReference type="GO" id="GO:0005524">
    <property type="term" value="F:ATP binding"/>
    <property type="evidence" value="ECO:0007669"/>
    <property type="project" value="UniProtKB-KW"/>
</dbReference>
<dbReference type="EMBL" id="UEGW01000001">
    <property type="protein sequence ID" value="SRX92323.1"/>
    <property type="molecule type" value="Genomic_DNA"/>
</dbReference>
<reference evidence="11 12" key="1">
    <citation type="submission" date="2018-05" db="EMBL/GenBank/DDBJ databases">
        <authorList>
            <consortium name="IHU Genomes"/>
        </authorList>
    </citation>
    <scope>NUCLEOTIDE SEQUENCE [LARGE SCALE GENOMIC DNA]</scope>
    <source>
        <strain evidence="11 12">P7336</strain>
    </source>
</reference>
<keyword evidence="3 11" id="KW-0436">Ligase</keyword>
<evidence type="ECO:0000259" key="10">
    <source>
        <dbReference type="Pfam" id="PF23024"/>
    </source>
</evidence>
<evidence type="ECO:0000259" key="9">
    <source>
        <dbReference type="Pfam" id="PF00501"/>
    </source>
</evidence>
<gene>
    <name evidence="11" type="ORF">MSP7336_00548</name>
</gene>
<dbReference type="GO" id="GO:0006633">
    <property type="term" value="P:fatty acid biosynthetic process"/>
    <property type="evidence" value="ECO:0007669"/>
    <property type="project" value="TreeGrafter"/>
</dbReference>
<dbReference type="GO" id="GO:0005886">
    <property type="term" value="C:plasma membrane"/>
    <property type="evidence" value="ECO:0007669"/>
    <property type="project" value="TreeGrafter"/>
</dbReference>
<protein>
    <recommendedName>
        <fullName evidence="8">Acyl-AMP synthetase</fullName>
    </recommendedName>
</protein>
<dbReference type="STRING" id="29313.BHQ16_18035"/>
<evidence type="ECO:0000256" key="4">
    <source>
        <dbReference type="ARBA" id="ARBA00022741"/>
    </source>
</evidence>
<dbReference type="Pfam" id="PF00501">
    <property type="entry name" value="AMP-binding"/>
    <property type="match status" value="1"/>
</dbReference>
<evidence type="ECO:0000313" key="11">
    <source>
        <dbReference type="EMBL" id="SRX92323.1"/>
    </source>
</evidence>
<dbReference type="Gene3D" id="3.30.300.30">
    <property type="match status" value="1"/>
</dbReference>
<dbReference type="InterPro" id="IPR000873">
    <property type="entry name" value="AMP-dep_synth/lig_dom"/>
</dbReference>
<dbReference type="Proteomes" id="UP000252015">
    <property type="component" value="Unassembled WGS sequence"/>
</dbReference>
<dbReference type="AlphaFoldDB" id="A0A375YTP9"/>
<dbReference type="SUPFAM" id="SSF56801">
    <property type="entry name" value="Acetyl-CoA synthetase-like"/>
    <property type="match status" value="1"/>
</dbReference>
<dbReference type="InterPro" id="IPR025110">
    <property type="entry name" value="AMP-bd_C"/>
</dbReference>
<comment type="similarity">
    <text evidence="2">Belongs to the ATP-dependent AMP-binding enzyme family.</text>
</comment>
<name>A0A375YTP9_MYCSH</name>
<evidence type="ECO:0000256" key="1">
    <source>
        <dbReference type="ARBA" id="ARBA00005189"/>
    </source>
</evidence>
<feature type="domain" description="AMP-dependent synthetase/ligase" evidence="9">
    <location>
        <begin position="31"/>
        <end position="427"/>
    </location>
</feature>
<dbReference type="NCBIfam" id="NF009124">
    <property type="entry name" value="PRK12476.1"/>
    <property type="match status" value="1"/>
</dbReference>
<keyword evidence="6" id="KW-0067">ATP-binding</keyword>